<dbReference type="Proteomes" id="UP000324678">
    <property type="component" value="Chromosome"/>
</dbReference>
<keyword evidence="6" id="KW-1185">Reference proteome</keyword>
<keyword evidence="2 5" id="KW-0436">Ligase</keyword>
<feature type="region of interest" description="Disordered" evidence="3">
    <location>
        <begin position="409"/>
        <end position="429"/>
    </location>
</feature>
<dbReference type="OrthoDB" id="5240965at2"/>
<dbReference type="InterPro" id="IPR045851">
    <property type="entry name" value="AMP-bd_C_sf"/>
</dbReference>
<evidence type="ECO:0000313" key="5">
    <source>
        <dbReference type="EMBL" id="QEO15658.1"/>
    </source>
</evidence>
<comment type="similarity">
    <text evidence="1">Belongs to the ATP-dependent AMP-binding enzyme family.</text>
</comment>
<dbReference type="EMBL" id="CP043505">
    <property type="protein sequence ID" value="QEO15658.1"/>
    <property type="molecule type" value="Genomic_DNA"/>
</dbReference>
<evidence type="ECO:0000256" key="2">
    <source>
        <dbReference type="ARBA" id="ARBA00022598"/>
    </source>
</evidence>
<dbReference type="PANTHER" id="PTHR43201">
    <property type="entry name" value="ACYL-COA SYNTHETASE"/>
    <property type="match status" value="1"/>
</dbReference>
<sequence length="429" mass="44148">MAVAATDRHCRVSDWLGGRGASPALRFGGRTVSYRELGRAVDEARLPDGAIGCAAGADPVETAVTVLAALDRGRAVLIGGGRADVAALGDAQAGILVRTSGSSGTARTITRTSASWLASAAPLAELTGTGPADRVAVTGPLHVSMHLYATLHALWSGACATDDVADASVVHATPTRLQRLLGEHDVPDTIVVAGAPLGEHAASRAASRGIRVVEYYGAAELSFVAAGAGDGTLSPFPGVEVELRGDGRSRTVWARSPYLADGYLGTPGALRRDDRGFASVGDLAEPVAPGRFRVVGRGDAAITTAGATVLAEPIEAVVRDLPGVLEAVVVGVPDAVLGERVVAVVELADRGDPTAVAADVLEQAVRARLAPEEHPRRWYRADRLPRTDGGKIARGEVHRLLAADGFTRLGSADEPRSEPPAAATSRAVR</sequence>
<organism evidence="5 6">
    <name type="scientific">Agromyces intestinalis</name>
    <dbReference type="NCBI Taxonomy" id="2592652"/>
    <lineage>
        <taxon>Bacteria</taxon>
        <taxon>Bacillati</taxon>
        <taxon>Actinomycetota</taxon>
        <taxon>Actinomycetes</taxon>
        <taxon>Micrococcales</taxon>
        <taxon>Microbacteriaceae</taxon>
        <taxon>Agromyces</taxon>
    </lineage>
</organism>
<proteinExistence type="inferred from homology"/>
<dbReference type="GO" id="GO:0006631">
    <property type="term" value="P:fatty acid metabolic process"/>
    <property type="evidence" value="ECO:0007669"/>
    <property type="project" value="TreeGrafter"/>
</dbReference>
<dbReference type="InterPro" id="IPR042099">
    <property type="entry name" value="ANL_N_sf"/>
</dbReference>
<reference evidence="5 6" key="1">
    <citation type="submission" date="2019-09" db="EMBL/GenBank/DDBJ databases">
        <title>Genome sequencing of strain KACC 19306.</title>
        <authorList>
            <person name="Heo J."/>
            <person name="Kim S.-J."/>
            <person name="Kim J.-S."/>
            <person name="Hong S.-B."/>
            <person name="Kwon S.-W."/>
        </authorList>
    </citation>
    <scope>NUCLEOTIDE SEQUENCE [LARGE SCALE GENOMIC DNA]</scope>
    <source>
        <strain evidence="5 6">KACC 19306</strain>
    </source>
</reference>
<feature type="domain" description="AMP-binding enzyme C-terminal" evidence="4">
    <location>
        <begin position="314"/>
        <end position="391"/>
    </location>
</feature>
<dbReference type="KEGG" id="ail:FLP10_15410"/>
<dbReference type="InterPro" id="IPR025110">
    <property type="entry name" value="AMP-bd_C"/>
</dbReference>
<dbReference type="Pfam" id="PF13193">
    <property type="entry name" value="AMP-binding_C"/>
    <property type="match status" value="1"/>
</dbReference>
<gene>
    <name evidence="5" type="ORF">FLP10_15410</name>
</gene>
<accession>A0A5C1YJ89</accession>
<evidence type="ECO:0000256" key="3">
    <source>
        <dbReference type="SAM" id="MobiDB-lite"/>
    </source>
</evidence>
<dbReference type="AlphaFoldDB" id="A0A5C1YJ89"/>
<protein>
    <submittedName>
        <fullName evidence="5">Long-chain fatty acid--CoA ligase</fullName>
    </submittedName>
</protein>
<evidence type="ECO:0000313" key="6">
    <source>
        <dbReference type="Proteomes" id="UP000324678"/>
    </source>
</evidence>
<dbReference type="Gene3D" id="3.30.300.30">
    <property type="match status" value="1"/>
</dbReference>
<dbReference type="GO" id="GO:0031956">
    <property type="term" value="F:medium-chain fatty acid-CoA ligase activity"/>
    <property type="evidence" value="ECO:0007669"/>
    <property type="project" value="TreeGrafter"/>
</dbReference>
<dbReference type="SUPFAM" id="SSF56801">
    <property type="entry name" value="Acetyl-CoA synthetase-like"/>
    <property type="match status" value="1"/>
</dbReference>
<evidence type="ECO:0000259" key="4">
    <source>
        <dbReference type="Pfam" id="PF13193"/>
    </source>
</evidence>
<evidence type="ECO:0000256" key="1">
    <source>
        <dbReference type="ARBA" id="ARBA00006432"/>
    </source>
</evidence>
<dbReference type="PANTHER" id="PTHR43201:SF5">
    <property type="entry name" value="MEDIUM-CHAIN ACYL-COA LIGASE ACSF2, MITOCHONDRIAL"/>
    <property type="match status" value="1"/>
</dbReference>
<dbReference type="Gene3D" id="3.40.50.12780">
    <property type="entry name" value="N-terminal domain of ligase-like"/>
    <property type="match status" value="1"/>
</dbReference>
<name>A0A5C1YJ89_9MICO</name>